<dbReference type="AlphaFoldDB" id="A0A2T3L7Z3"/>
<dbReference type="Proteomes" id="UP000241803">
    <property type="component" value="Unassembled WGS sequence"/>
</dbReference>
<dbReference type="EMBL" id="PYOC01000004">
    <property type="protein sequence ID" value="PSV46807.1"/>
    <property type="molecule type" value="Genomic_DNA"/>
</dbReference>
<dbReference type="GO" id="GO:0019350">
    <property type="term" value="P:teichoic acid biosynthetic process"/>
    <property type="evidence" value="ECO:0007669"/>
    <property type="project" value="UniProtKB-KW"/>
</dbReference>
<evidence type="ECO:0000256" key="4">
    <source>
        <dbReference type="ARBA" id="ARBA00022679"/>
    </source>
</evidence>
<organism evidence="7 8">
    <name type="scientific">Photobacterium indicum</name>
    <dbReference type="NCBI Taxonomy" id="81447"/>
    <lineage>
        <taxon>Bacteria</taxon>
        <taxon>Pseudomonadati</taxon>
        <taxon>Pseudomonadota</taxon>
        <taxon>Gammaproteobacteria</taxon>
        <taxon>Vibrionales</taxon>
        <taxon>Vibrionaceae</taxon>
        <taxon>Photobacterium</taxon>
    </lineage>
</organism>
<keyword evidence="3" id="KW-1003">Cell membrane</keyword>
<dbReference type="Gene3D" id="3.40.50.11820">
    <property type="match status" value="1"/>
</dbReference>
<name>A0A2T3L7Z3_9GAMM</name>
<keyword evidence="4" id="KW-0808">Transferase</keyword>
<keyword evidence="6" id="KW-0472">Membrane</keyword>
<comment type="subcellular location">
    <subcellularLocation>
        <location evidence="1">Cell membrane</location>
        <topology evidence="1">Peripheral membrane protein</topology>
    </subcellularLocation>
</comment>
<evidence type="ECO:0000256" key="6">
    <source>
        <dbReference type="ARBA" id="ARBA00023136"/>
    </source>
</evidence>
<comment type="caution">
    <text evidence="7">The sequence shown here is derived from an EMBL/GenBank/DDBJ whole genome shotgun (WGS) entry which is preliminary data.</text>
</comment>
<dbReference type="GO" id="GO:0005886">
    <property type="term" value="C:plasma membrane"/>
    <property type="evidence" value="ECO:0007669"/>
    <property type="project" value="UniProtKB-SubCell"/>
</dbReference>
<dbReference type="PANTHER" id="PTHR37316">
    <property type="entry name" value="TEICHOIC ACID GLYCEROL-PHOSPHATE PRIMASE"/>
    <property type="match status" value="1"/>
</dbReference>
<dbReference type="GO" id="GO:0047355">
    <property type="term" value="F:CDP-glycerol glycerophosphotransferase activity"/>
    <property type="evidence" value="ECO:0007669"/>
    <property type="project" value="InterPro"/>
</dbReference>
<protein>
    <submittedName>
        <fullName evidence="7">Uncharacterized protein</fullName>
    </submittedName>
</protein>
<keyword evidence="5" id="KW-0777">Teichoic acid biosynthesis</keyword>
<accession>A0A2T3L7Z3</accession>
<evidence type="ECO:0000313" key="7">
    <source>
        <dbReference type="EMBL" id="PSV46807.1"/>
    </source>
</evidence>
<dbReference type="Gene3D" id="3.40.50.12580">
    <property type="match status" value="1"/>
</dbReference>
<keyword evidence="8" id="KW-1185">Reference proteome</keyword>
<dbReference type="PANTHER" id="PTHR37316:SF3">
    <property type="entry name" value="TEICHOIC ACID GLYCEROL-PHOSPHATE TRANSFERASE"/>
    <property type="match status" value="1"/>
</dbReference>
<dbReference type="InterPro" id="IPR051612">
    <property type="entry name" value="Teichoic_Acid_Biosynth"/>
</dbReference>
<evidence type="ECO:0000313" key="8">
    <source>
        <dbReference type="Proteomes" id="UP000241803"/>
    </source>
</evidence>
<evidence type="ECO:0000256" key="2">
    <source>
        <dbReference type="ARBA" id="ARBA00010488"/>
    </source>
</evidence>
<dbReference type="InterPro" id="IPR007554">
    <property type="entry name" value="Glycerophosphate_synth"/>
</dbReference>
<dbReference type="InterPro" id="IPR043148">
    <property type="entry name" value="TagF_C"/>
</dbReference>
<evidence type="ECO:0000256" key="5">
    <source>
        <dbReference type="ARBA" id="ARBA00022944"/>
    </source>
</evidence>
<evidence type="ECO:0000256" key="1">
    <source>
        <dbReference type="ARBA" id="ARBA00004202"/>
    </source>
</evidence>
<dbReference type="Pfam" id="PF04464">
    <property type="entry name" value="Glyphos_transf"/>
    <property type="match status" value="1"/>
</dbReference>
<evidence type="ECO:0000256" key="3">
    <source>
        <dbReference type="ARBA" id="ARBA00022475"/>
    </source>
</evidence>
<comment type="similarity">
    <text evidence="2">Belongs to the CDP-glycerol glycerophosphotransferase family.</text>
</comment>
<reference evidence="7 8" key="1">
    <citation type="submission" date="2018-03" db="EMBL/GenBank/DDBJ databases">
        <title>Whole genome sequencing of Histamine producing bacteria.</title>
        <authorList>
            <person name="Butler K."/>
        </authorList>
    </citation>
    <scope>NUCLEOTIDE SEQUENCE [LARGE SCALE GENOMIC DNA]</scope>
    <source>
        <strain evidence="7 8">ATCC 19614</strain>
    </source>
</reference>
<dbReference type="InterPro" id="IPR043149">
    <property type="entry name" value="TagF_N"/>
</dbReference>
<dbReference type="SUPFAM" id="SSF53756">
    <property type="entry name" value="UDP-Glycosyltransferase/glycogen phosphorylase"/>
    <property type="match status" value="1"/>
</dbReference>
<sequence length="402" mass="46768">MLLYRNYLSWFIVMFKINNKNKFLIQRLLDASSGFLLSFVFLLLKRKKRIIFNSTVNTDFTFNSKYLFINHKDNLETQGYEIKFVINDIAKREALSKKYGDYFISSKGFSNKCYILNAAGWIMSTMDPPIGGIFLNHNRFVLQLGHGTPIKNIGLMDGSASWLKRAYYKLMTTNVTYYLSPSDFFAEYIGKAFGISHEQVMVMSQPRLESMSYSQSDFINQFRTDGETKLVLYSPTWRPYEDVKLFPFADYSTQTMEQQLIEGNMVIFVRLHPKFEGDLSPYLNSQVINLNSQVIEDITEHLDQFDILLTDYSSIYCDFAMLDKPVGFIPYDREAYQKAVGFSFDYEEVTWGDTIDSVEKLFCIDKRHRPGEQLNILNITPNAQDIDCLLNDQLRKIVLTNN</sequence>
<proteinExistence type="inferred from homology"/>
<gene>
    <name evidence="7" type="ORF">C9J47_13540</name>
</gene>